<evidence type="ECO:0000313" key="2">
    <source>
        <dbReference type="Proteomes" id="UP000824024"/>
    </source>
</evidence>
<name>A0A9D2IGU9_9FIRM</name>
<evidence type="ECO:0000313" key="1">
    <source>
        <dbReference type="EMBL" id="HIZ08096.1"/>
    </source>
</evidence>
<reference evidence="1" key="2">
    <citation type="submission" date="2021-04" db="EMBL/GenBank/DDBJ databases">
        <authorList>
            <person name="Gilroy R."/>
        </authorList>
    </citation>
    <scope>NUCLEOTIDE SEQUENCE</scope>
    <source>
        <strain evidence="1">CHK192-9172</strain>
    </source>
</reference>
<dbReference type="AlphaFoldDB" id="A0A9D2IGU9"/>
<dbReference type="Proteomes" id="UP000824024">
    <property type="component" value="Unassembled WGS sequence"/>
</dbReference>
<organism evidence="1 2">
    <name type="scientific">Candidatus Eubacterium avistercoris</name>
    <dbReference type="NCBI Taxonomy" id="2838567"/>
    <lineage>
        <taxon>Bacteria</taxon>
        <taxon>Bacillati</taxon>
        <taxon>Bacillota</taxon>
        <taxon>Clostridia</taxon>
        <taxon>Eubacteriales</taxon>
        <taxon>Eubacteriaceae</taxon>
        <taxon>Eubacterium</taxon>
    </lineage>
</organism>
<dbReference type="EMBL" id="DXCH01000254">
    <property type="protein sequence ID" value="HIZ08096.1"/>
    <property type="molecule type" value="Genomic_DNA"/>
</dbReference>
<comment type="caution">
    <text evidence="1">The sequence shown here is derived from an EMBL/GenBank/DDBJ whole genome shotgun (WGS) entry which is preliminary data.</text>
</comment>
<protein>
    <submittedName>
        <fullName evidence="1">Vanillic acid non-oxidative decarboxylation protein</fullName>
    </submittedName>
</protein>
<proteinExistence type="predicted"/>
<gene>
    <name evidence="1" type="ORF">IAA08_09195</name>
</gene>
<dbReference type="Pfam" id="PF26358">
    <property type="entry name" value="EcdD_BsdD_detox"/>
    <property type="match status" value="1"/>
</dbReference>
<sequence>MKCPRCDSENVRVMTKAPVEEAWEIYVCDKCCYSWRSTEKIRIHEKFKLDDEKIGAMQVIPPVPPLNEK</sequence>
<accession>A0A9D2IGU9</accession>
<dbReference type="InterPro" id="IPR047707">
    <property type="entry name" value="VdcD-like"/>
</dbReference>
<dbReference type="NCBIfam" id="NF041205">
    <property type="entry name" value="VdcD"/>
    <property type="match status" value="1"/>
</dbReference>
<reference evidence="1" key="1">
    <citation type="journal article" date="2021" name="PeerJ">
        <title>Extensive microbial diversity within the chicken gut microbiome revealed by metagenomics and culture.</title>
        <authorList>
            <person name="Gilroy R."/>
            <person name="Ravi A."/>
            <person name="Getino M."/>
            <person name="Pursley I."/>
            <person name="Horton D.L."/>
            <person name="Alikhan N.F."/>
            <person name="Baker D."/>
            <person name="Gharbi K."/>
            <person name="Hall N."/>
            <person name="Watson M."/>
            <person name="Adriaenssens E.M."/>
            <person name="Foster-Nyarko E."/>
            <person name="Jarju S."/>
            <person name="Secka A."/>
            <person name="Antonio M."/>
            <person name="Oren A."/>
            <person name="Chaudhuri R.R."/>
            <person name="La Ragione R."/>
            <person name="Hildebrand F."/>
            <person name="Pallen M.J."/>
        </authorList>
    </citation>
    <scope>NUCLEOTIDE SEQUENCE</scope>
    <source>
        <strain evidence="1">CHK192-9172</strain>
    </source>
</reference>